<evidence type="ECO:0000256" key="1">
    <source>
        <dbReference type="SAM" id="Phobius"/>
    </source>
</evidence>
<keyword evidence="3" id="KW-1185">Reference proteome</keyword>
<name>A0A3A2ZCL2_9EURO</name>
<proteinExistence type="predicted"/>
<dbReference type="OrthoDB" id="4941332at2759"/>
<protein>
    <submittedName>
        <fullName evidence="2">Uncharacterized protein</fullName>
    </submittedName>
</protein>
<dbReference type="AlphaFoldDB" id="A0A3A2ZCL2"/>
<evidence type="ECO:0000313" key="2">
    <source>
        <dbReference type="EMBL" id="RJE20360.1"/>
    </source>
</evidence>
<dbReference type="STRING" id="2070753.A0A3A2ZCL2"/>
<accession>A0A3A2ZCL2</accession>
<feature type="transmembrane region" description="Helical" evidence="1">
    <location>
        <begin position="126"/>
        <end position="144"/>
    </location>
</feature>
<dbReference type="EMBL" id="MVGC01000314">
    <property type="protein sequence ID" value="RJE20360.1"/>
    <property type="molecule type" value="Genomic_DNA"/>
</dbReference>
<dbReference type="Proteomes" id="UP000266188">
    <property type="component" value="Unassembled WGS sequence"/>
</dbReference>
<keyword evidence="1" id="KW-1133">Transmembrane helix</keyword>
<gene>
    <name evidence="2" type="ORF">PHISCL_07299</name>
</gene>
<feature type="transmembrane region" description="Helical" evidence="1">
    <location>
        <begin position="164"/>
        <end position="184"/>
    </location>
</feature>
<comment type="caution">
    <text evidence="2">The sequence shown here is derived from an EMBL/GenBank/DDBJ whole genome shotgun (WGS) entry which is preliminary data.</text>
</comment>
<sequence length="259" mass="29345">MSALGLQHLQKVNWTARAAFVLSLVTGGLSVFYACLIQQKLRSLFTTEEVKDFFSRPSSSLAMYKFEKSLDKILAGLRAHKIDDEANSECRNRIQELDATIKDFKTKNRWKSASFHSILMVKTPILLLKYSVGSFIVGLGIYFGGLATREGDAQVPSDRYKFVFAAYVVGTFLAIFFYYLPATLKDLELAPSRRYAWLVIHALRRDTNEPPPKEILEQLKKIFDSSCFDGQDGCSIRVSGDAVSWKERHDAQNDHKNVN</sequence>
<reference evidence="3" key="1">
    <citation type="submission" date="2017-02" db="EMBL/GenBank/DDBJ databases">
        <authorList>
            <person name="Tafer H."/>
            <person name="Lopandic K."/>
        </authorList>
    </citation>
    <scope>NUCLEOTIDE SEQUENCE [LARGE SCALE GENOMIC DNA]</scope>
    <source>
        <strain evidence="3">CBS 366.77</strain>
    </source>
</reference>
<keyword evidence="1" id="KW-0812">Transmembrane</keyword>
<organism evidence="2 3">
    <name type="scientific">Aspergillus sclerotialis</name>
    <dbReference type="NCBI Taxonomy" id="2070753"/>
    <lineage>
        <taxon>Eukaryota</taxon>
        <taxon>Fungi</taxon>
        <taxon>Dikarya</taxon>
        <taxon>Ascomycota</taxon>
        <taxon>Pezizomycotina</taxon>
        <taxon>Eurotiomycetes</taxon>
        <taxon>Eurotiomycetidae</taxon>
        <taxon>Eurotiales</taxon>
        <taxon>Aspergillaceae</taxon>
        <taxon>Aspergillus</taxon>
        <taxon>Aspergillus subgen. Polypaecilum</taxon>
    </lineage>
</organism>
<evidence type="ECO:0000313" key="3">
    <source>
        <dbReference type="Proteomes" id="UP000266188"/>
    </source>
</evidence>
<keyword evidence="1" id="KW-0472">Membrane</keyword>
<feature type="transmembrane region" description="Helical" evidence="1">
    <location>
        <begin position="14"/>
        <end position="36"/>
    </location>
</feature>